<dbReference type="InterPro" id="IPR010093">
    <property type="entry name" value="SinI_DNA-bd"/>
</dbReference>
<dbReference type="InterPro" id="IPR048048">
    <property type="entry name" value="BldC-like"/>
</dbReference>
<dbReference type="InterPro" id="IPR041657">
    <property type="entry name" value="HTH_17"/>
</dbReference>
<dbReference type="EMBL" id="JNSK01000093">
    <property type="protein sequence ID" value="KGA15485.1"/>
    <property type="molecule type" value="Genomic_DNA"/>
</dbReference>
<gene>
    <name evidence="2" type="ORF">GM50_17055</name>
</gene>
<protein>
    <recommendedName>
        <fullName evidence="1">Helix-turn-helix domain-containing protein</fullName>
    </recommendedName>
</protein>
<dbReference type="InterPro" id="IPR009061">
    <property type="entry name" value="DNA-bd_dom_put_sf"/>
</dbReference>
<feature type="domain" description="Helix-turn-helix" evidence="1">
    <location>
        <begin position="10"/>
        <end position="57"/>
    </location>
</feature>
<proteinExistence type="predicted"/>
<dbReference type="NCBIfam" id="TIGR01764">
    <property type="entry name" value="excise"/>
    <property type="match status" value="1"/>
</dbReference>
<evidence type="ECO:0000313" key="2">
    <source>
        <dbReference type="EMBL" id="KGA15485.1"/>
    </source>
</evidence>
<sequence>MNRIPDAEILLTPREVADLFGVDPKTVTRWAKAGKLTSIRTLGGHRRFRKSEVDDLRNNYFKSETK</sequence>
<dbReference type="Gene3D" id="1.10.1660.10">
    <property type="match status" value="1"/>
</dbReference>
<dbReference type="Pfam" id="PF12728">
    <property type="entry name" value="HTH_17"/>
    <property type="match status" value="1"/>
</dbReference>
<dbReference type="AlphaFoldDB" id="A0A094PUR9"/>
<organism evidence="2">
    <name type="scientific">freshwater metagenome</name>
    <dbReference type="NCBI Taxonomy" id="449393"/>
    <lineage>
        <taxon>unclassified sequences</taxon>
        <taxon>metagenomes</taxon>
        <taxon>ecological metagenomes</taxon>
    </lineage>
</organism>
<dbReference type="CDD" id="cd04762">
    <property type="entry name" value="HTH_MerR-trunc"/>
    <property type="match status" value="1"/>
</dbReference>
<dbReference type="GO" id="GO:0003677">
    <property type="term" value="F:DNA binding"/>
    <property type="evidence" value="ECO:0007669"/>
    <property type="project" value="InterPro"/>
</dbReference>
<dbReference type="NCBIfam" id="NF033787">
    <property type="entry name" value="HTH_BldC"/>
    <property type="match status" value="1"/>
</dbReference>
<evidence type="ECO:0000259" key="1">
    <source>
        <dbReference type="Pfam" id="PF12728"/>
    </source>
</evidence>
<comment type="caution">
    <text evidence="2">The sequence shown here is derived from an EMBL/GenBank/DDBJ whole genome shotgun (WGS) entry which is preliminary data.</text>
</comment>
<accession>A0A094PUR9</accession>
<reference evidence="2" key="1">
    <citation type="submission" date="2014-05" db="EMBL/GenBank/DDBJ databases">
        <title>Key roles for freshwater Actinobacteria revealed by deep metagenomic sequencing.</title>
        <authorList>
            <person name="Ghai R."/>
            <person name="Mizuno C.M."/>
            <person name="Picazo A."/>
            <person name="Camacho A."/>
            <person name="Rodriguez-Valera F."/>
        </authorList>
    </citation>
    <scope>NUCLEOTIDE SEQUENCE</scope>
</reference>
<dbReference type="SUPFAM" id="SSF46955">
    <property type="entry name" value="Putative DNA-binding domain"/>
    <property type="match status" value="1"/>
</dbReference>
<name>A0A094PUR9_9ZZZZ</name>